<feature type="compositionally biased region" description="Basic and acidic residues" evidence="1">
    <location>
        <begin position="1"/>
        <end position="16"/>
    </location>
</feature>
<evidence type="ECO:0008006" key="7">
    <source>
        <dbReference type="Google" id="ProtNLM"/>
    </source>
</evidence>
<dbReference type="Proteomes" id="UP000290289">
    <property type="component" value="Chromosome 5"/>
</dbReference>
<dbReference type="Gene3D" id="1.25.40.20">
    <property type="entry name" value="Ankyrin repeat-containing domain"/>
    <property type="match status" value="4"/>
</dbReference>
<sequence length="1511" mass="172080">MEEREMERLKKQRENDEKIDDEEIERKGKALSRTERPYQWAMYDNWECLKQYYKGKWEEVLSPLTTNDDTVLHVVAFAGRSDVLEFLISLVTTATNDNPRNLRNALVLENSHGSTILHEVAASGNLKAAMLLVSHDDHNRRELIARRDADQDNEYEPDVDASSTRIVEIKNKLGETPFYRAASYGHTKLFDYFNIQDVNIERHLTRCVDRMSVLHIAVINQHFETAVWLLKKYPCLAKRREDNGFTSLQLLAQMPSAFQVYYRKSLWKMLIHKCISEDDNVDGDGDIESRWIPQLPTACLSKTLSRWPRVFSIVKQIKNEKSLSELTHLLVEKDYSWVESKKTEKDKTVSLVSLQKDRAAIGGDGRETKKYTIYNYTPLLIATSTGILPLVKKMFEVHPQAAEAHDIGNQQNILHMSIKHRQLQIFRLVKRSRSITSRLSSRIDSDGNTILHRAADMTYYSPDTQSVSGPALQLQEELRWMVRVRKIMPPHYMMHRNNMGMTAEELFNTEHAKLLHSAQTWIRGTAQSCSAVAALVATVVFAAAYTAPGGYSSGGAPVLRHSPFFTTFIITDVVSLISSLSSLVTFLSILTSPFEYKNFHQSLPLRLHLGFAFLFFSLVTTMLVFTATAVLLIHLDEELTRSLLYVAAFLPVSVFGLIQLPLYAGFSHALIFLFKKVKKFIISFFPDGIENVVVVHCKAGMARTGVTIGSLLLFPKFFPTAEEAMNYYNHIRCIDGKTLVVPSKIRYIKCFEHILKHFNGETPPDRRAGKGLSRTKRPYQWAIDDNWECLKQYYKTNWEEVFSPLTTNDNTVLQIVASAERSDVLEFLISLVTTATNDPRELRHALVLKNGHENTILHEAAAEKERLEKEREEDEKTERAGEALSQSKWPYKWAMHDNWEPLKQYYKRNWEEVFIPLTTNNDTVLHVVAYAGQSDVLEFLISLVTTATNDPRKLRHALVLENGHGNTILHEVVASGNLKAAMLLVSHDNSVRSELIARQDADQTNEYERDVIDAWSRSIVEIENKLGETPIYRAASYDTALWLLKKYPFLAKTKEDDGFTSLQLLAKMPSAFQVYNRESLWKMLIHKCLSEDDSVDAAAPNQNGDIESRWIPQLPTACLSKKLTRWPRVFSILKQIKKEKTLSELTQLLVEKDYSWVESKKPKKDKTISLVSSQKDIAAICGDGRETKKSTIYNYTPLLIATSTGILPLVKRIYEVHPQAIEAHEIGSQQNILHMSIKHRQLQIFRLVKRSRAITWRLTSRIDSDGNTILHRAADMTYYSPDTQSVSGPALQLQEELRWMVRAGKITPPHYIMHRNNKGVTAEELFNIEHEKLLHSAQTWIKDTAQSCSTVAALVATVVFAAAYTAPGGYNSGGVPVLQHSPLFTTFIITGVVSLISSLSSLVTFLSILTSPFEYKNFHHSLPLRLHLGFAFLFFSLVTAMLAFTATVVLLIHLNEKLTWSLFYVAAFLPVSVFGMQLPLYAGFSHALIFIFKKVKKFTISFFPVKEILNQ</sequence>
<dbReference type="InterPro" id="IPR000387">
    <property type="entry name" value="Tyr_Pase_dom"/>
</dbReference>
<dbReference type="InterPro" id="IPR036770">
    <property type="entry name" value="Ankyrin_rpt-contain_sf"/>
</dbReference>
<gene>
    <name evidence="5" type="ORF">DVH24_030645</name>
</gene>
<feature type="domain" description="Phosphatase tensin-type" evidence="4">
    <location>
        <begin position="442"/>
        <end position="758"/>
    </location>
</feature>
<dbReference type="SUPFAM" id="SSF52799">
    <property type="entry name" value="(Phosphotyrosine protein) phosphatases II"/>
    <property type="match status" value="1"/>
</dbReference>
<dbReference type="InterPro" id="IPR029021">
    <property type="entry name" value="Prot-tyrosine_phosphatase-like"/>
</dbReference>
<dbReference type="SMART" id="SM00248">
    <property type="entry name" value="ANK"/>
    <property type="match status" value="8"/>
</dbReference>
<dbReference type="InterPro" id="IPR016130">
    <property type="entry name" value="Tyr_Pase_AS"/>
</dbReference>
<dbReference type="SUPFAM" id="SSF48403">
    <property type="entry name" value="Ankyrin repeat"/>
    <property type="match status" value="2"/>
</dbReference>
<evidence type="ECO:0000313" key="5">
    <source>
        <dbReference type="EMBL" id="RXI00155.1"/>
    </source>
</evidence>
<feature type="transmembrane region" description="Helical" evidence="2">
    <location>
        <begin position="529"/>
        <end position="547"/>
    </location>
</feature>
<feature type="domain" description="Tyrosine specific protein phosphatases" evidence="3">
    <location>
        <begin position="671"/>
        <end position="732"/>
    </location>
</feature>
<dbReference type="Gene3D" id="3.90.190.10">
    <property type="entry name" value="Protein tyrosine phosphatase superfamily"/>
    <property type="match status" value="1"/>
</dbReference>
<evidence type="ECO:0000259" key="4">
    <source>
        <dbReference type="PROSITE" id="PS51181"/>
    </source>
</evidence>
<evidence type="ECO:0000256" key="2">
    <source>
        <dbReference type="SAM" id="Phobius"/>
    </source>
</evidence>
<dbReference type="EMBL" id="RDQH01000331">
    <property type="protein sequence ID" value="RXI00155.1"/>
    <property type="molecule type" value="Genomic_DNA"/>
</dbReference>
<feature type="region of interest" description="Disordered" evidence="1">
    <location>
        <begin position="1"/>
        <end position="23"/>
    </location>
</feature>
<dbReference type="GO" id="GO:0016787">
    <property type="term" value="F:hydrolase activity"/>
    <property type="evidence" value="ECO:0007669"/>
    <property type="project" value="UniProtKB-ARBA"/>
</dbReference>
<organism evidence="5 6">
    <name type="scientific">Malus domestica</name>
    <name type="common">Apple</name>
    <name type="synonym">Pyrus malus</name>
    <dbReference type="NCBI Taxonomy" id="3750"/>
    <lineage>
        <taxon>Eukaryota</taxon>
        <taxon>Viridiplantae</taxon>
        <taxon>Streptophyta</taxon>
        <taxon>Embryophyta</taxon>
        <taxon>Tracheophyta</taxon>
        <taxon>Spermatophyta</taxon>
        <taxon>Magnoliopsida</taxon>
        <taxon>eudicotyledons</taxon>
        <taxon>Gunneridae</taxon>
        <taxon>Pentapetalae</taxon>
        <taxon>rosids</taxon>
        <taxon>fabids</taxon>
        <taxon>Rosales</taxon>
        <taxon>Rosaceae</taxon>
        <taxon>Amygdaloideae</taxon>
        <taxon>Maleae</taxon>
        <taxon>Malus</taxon>
    </lineage>
</organism>
<feature type="transmembrane region" description="Helical" evidence="2">
    <location>
        <begin position="1430"/>
        <end position="1452"/>
    </location>
</feature>
<dbReference type="PROSITE" id="PS51181">
    <property type="entry name" value="PPASE_TENSIN"/>
    <property type="match status" value="1"/>
</dbReference>
<evidence type="ECO:0000313" key="6">
    <source>
        <dbReference type="Proteomes" id="UP000290289"/>
    </source>
</evidence>
<dbReference type="PANTHER" id="PTHR24177:SF215">
    <property type="entry name" value="PGG DOMAIN-CONTAINING PROTEIN"/>
    <property type="match status" value="1"/>
</dbReference>
<dbReference type="GO" id="GO:0016020">
    <property type="term" value="C:membrane"/>
    <property type="evidence" value="ECO:0007669"/>
    <property type="project" value="TreeGrafter"/>
</dbReference>
<name>A0A498K2J2_MALDO</name>
<evidence type="ECO:0000259" key="3">
    <source>
        <dbReference type="PROSITE" id="PS50056"/>
    </source>
</evidence>
<dbReference type="InterPro" id="IPR002110">
    <property type="entry name" value="Ankyrin_rpt"/>
</dbReference>
<keyword evidence="2" id="KW-0812">Transmembrane</keyword>
<dbReference type="InterPro" id="IPR029023">
    <property type="entry name" value="Tensin_phosphatase"/>
</dbReference>
<comment type="caution">
    <text evidence="5">The sequence shown here is derived from an EMBL/GenBank/DDBJ whole genome shotgun (WGS) entry which is preliminary data.</text>
</comment>
<dbReference type="InterPro" id="IPR026961">
    <property type="entry name" value="PGG_dom"/>
</dbReference>
<feature type="transmembrane region" description="Helical" evidence="2">
    <location>
        <begin position="567"/>
        <end position="590"/>
    </location>
</feature>
<keyword evidence="2" id="KW-1133">Transmembrane helix</keyword>
<proteinExistence type="predicted"/>
<feature type="transmembrane region" description="Helical" evidence="2">
    <location>
        <begin position="1464"/>
        <end position="1492"/>
    </location>
</feature>
<protein>
    <recommendedName>
        <fullName evidence="7">PGG domain-containing protein</fullName>
    </recommendedName>
</protein>
<dbReference type="PROSITE" id="PS50056">
    <property type="entry name" value="TYR_PHOSPHATASE_2"/>
    <property type="match status" value="1"/>
</dbReference>
<dbReference type="PANTHER" id="PTHR24177">
    <property type="entry name" value="CASKIN"/>
    <property type="match status" value="1"/>
</dbReference>
<evidence type="ECO:0000256" key="1">
    <source>
        <dbReference type="SAM" id="MobiDB-lite"/>
    </source>
</evidence>
<dbReference type="PROSITE" id="PS00383">
    <property type="entry name" value="TYR_PHOSPHATASE_1"/>
    <property type="match status" value="1"/>
</dbReference>
<keyword evidence="2" id="KW-0472">Membrane</keyword>
<feature type="transmembrane region" description="Helical" evidence="2">
    <location>
        <begin position="611"/>
        <end position="633"/>
    </location>
</feature>
<reference evidence="5 6" key="1">
    <citation type="submission" date="2018-10" db="EMBL/GenBank/DDBJ databases">
        <title>A high-quality apple genome assembly.</title>
        <authorList>
            <person name="Hu J."/>
        </authorList>
    </citation>
    <scope>NUCLEOTIDE SEQUENCE [LARGE SCALE GENOMIC DNA]</scope>
    <source>
        <strain evidence="6">cv. HFTH1</strain>
        <tissue evidence="5">Young leaf</tissue>
    </source>
</reference>
<feature type="transmembrane region" description="Helical" evidence="2">
    <location>
        <begin position="1386"/>
        <end position="1409"/>
    </location>
</feature>
<keyword evidence="6" id="KW-1185">Reference proteome</keyword>
<feature type="transmembrane region" description="Helical" evidence="2">
    <location>
        <begin position="645"/>
        <end position="674"/>
    </location>
</feature>
<accession>A0A498K2J2</accession>
<dbReference type="STRING" id="3750.A0A498K2J2"/>
<dbReference type="Pfam" id="PF13962">
    <property type="entry name" value="PGG"/>
    <property type="match status" value="2"/>
</dbReference>